<organism evidence="8">
    <name type="scientific">Talaromyces marneffei PM1</name>
    <dbReference type="NCBI Taxonomy" id="1077442"/>
    <lineage>
        <taxon>Eukaryota</taxon>
        <taxon>Fungi</taxon>
        <taxon>Dikarya</taxon>
        <taxon>Ascomycota</taxon>
        <taxon>Pezizomycotina</taxon>
        <taxon>Eurotiomycetes</taxon>
        <taxon>Eurotiomycetidae</taxon>
        <taxon>Eurotiales</taxon>
        <taxon>Trichocomaceae</taxon>
        <taxon>Talaromyces</taxon>
        <taxon>Talaromyces sect. Talaromyces</taxon>
    </lineage>
</organism>
<evidence type="ECO:0000256" key="5">
    <source>
        <dbReference type="SAM" id="MobiDB-lite"/>
    </source>
</evidence>
<dbReference type="PANTHER" id="PTHR23502">
    <property type="entry name" value="MAJOR FACILITATOR SUPERFAMILY"/>
    <property type="match status" value="1"/>
</dbReference>
<name>A0A093VD87_TALMA</name>
<keyword evidence="2 6" id="KW-0812">Transmembrane</keyword>
<dbReference type="HOGENOM" id="CLU_008455_8_0_1"/>
<comment type="subcellular location">
    <subcellularLocation>
        <location evidence="1">Membrane</location>
        <topology evidence="1">Multi-pass membrane protein</topology>
    </subcellularLocation>
</comment>
<feature type="transmembrane region" description="Helical" evidence="6">
    <location>
        <begin position="426"/>
        <end position="443"/>
    </location>
</feature>
<reference evidence="8" key="1">
    <citation type="journal article" date="2014" name="PLoS Genet.">
        <title>Signature Gene Expression Reveals Novel Clues to the Molecular Mechanisms of Dimorphic Transition in Penicillium marneffei.</title>
        <authorList>
            <person name="Yang E."/>
            <person name="Wang G."/>
            <person name="Cai J."/>
            <person name="Woo P.C."/>
            <person name="Lau S.K."/>
            <person name="Yuen K.-Y."/>
            <person name="Chow W.-N."/>
            <person name="Lin X."/>
        </authorList>
    </citation>
    <scope>NUCLEOTIDE SEQUENCE [LARGE SCALE GENOMIC DNA]</scope>
    <source>
        <strain evidence="8">PM1</strain>
    </source>
</reference>
<feature type="transmembrane region" description="Helical" evidence="6">
    <location>
        <begin position="449"/>
        <end position="469"/>
    </location>
</feature>
<evidence type="ECO:0000313" key="8">
    <source>
        <dbReference type="EMBL" id="KFX44686.1"/>
    </source>
</evidence>
<feature type="transmembrane region" description="Helical" evidence="6">
    <location>
        <begin position="280"/>
        <end position="300"/>
    </location>
</feature>
<feature type="transmembrane region" description="Helical" evidence="6">
    <location>
        <begin position="39"/>
        <end position="64"/>
    </location>
</feature>
<feature type="transmembrane region" description="Helical" evidence="6">
    <location>
        <begin position="76"/>
        <end position="95"/>
    </location>
</feature>
<dbReference type="InterPro" id="IPR011701">
    <property type="entry name" value="MFS"/>
</dbReference>
<feature type="transmembrane region" description="Helical" evidence="6">
    <location>
        <begin position="312"/>
        <end position="334"/>
    </location>
</feature>
<dbReference type="AlphaFoldDB" id="A0A093VD87"/>
<feature type="transmembrane region" description="Helical" evidence="6">
    <location>
        <begin position="196"/>
        <end position="215"/>
    </location>
</feature>
<dbReference type="Pfam" id="PF07690">
    <property type="entry name" value="MFS_1"/>
    <property type="match status" value="1"/>
</dbReference>
<proteinExistence type="predicted"/>
<feature type="transmembrane region" description="Helical" evidence="6">
    <location>
        <begin position="355"/>
        <end position="375"/>
    </location>
</feature>
<feature type="transmembrane region" description="Helical" evidence="6">
    <location>
        <begin position="137"/>
        <end position="157"/>
    </location>
</feature>
<feature type="transmembrane region" description="Helical" evidence="6">
    <location>
        <begin position="107"/>
        <end position="125"/>
    </location>
</feature>
<feature type="transmembrane region" description="Helical" evidence="6">
    <location>
        <begin position="381"/>
        <end position="405"/>
    </location>
</feature>
<evidence type="ECO:0000256" key="1">
    <source>
        <dbReference type="ARBA" id="ARBA00004141"/>
    </source>
</evidence>
<dbReference type="SUPFAM" id="SSF103473">
    <property type="entry name" value="MFS general substrate transporter"/>
    <property type="match status" value="1"/>
</dbReference>
<dbReference type="InterPro" id="IPR020846">
    <property type="entry name" value="MFS_dom"/>
</dbReference>
<gene>
    <name evidence="8" type="ORF">GQ26_0271110</name>
</gene>
<protein>
    <submittedName>
        <fullName evidence="8">Putative transporter</fullName>
    </submittedName>
</protein>
<dbReference type="PROSITE" id="PS50850">
    <property type="entry name" value="MFS"/>
    <property type="match status" value="1"/>
</dbReference>
<feature type="domain" description="Major facilitator superfamily (MFS) profile" evidence="7">
    <location>
        <begin position="41"/>
        <end position="475"/>
    </location>
</feature>
<keyword evidence="4 6" id="KW-0472">Membrane</keyword>
<accession>A0A093VD87</accession>
<evidence type="ECO:0000256" key="4">
    <source>
        <dbReference type="ARBA" id="ARBA00023136"/>
    </source>
</evidence>
<feature type="region of interest" description="Disordered" evidence="5">
    <location>
        <begin position="1"/>
        <end position="20"/>
    </location>
</feature>
<evidence type="ECO:0000259" key="7">
    <source>
        <dbReference type="PROSITE" id="PS50850"/>
    </source>
</evidence>
<keyword evidence="3 6" id="KW-1133">Transmembrane helix</keyword>
<dbReference type="InterPro" id="IPR036259">
    <property type="entry name" value="MFS_trans_sf"/>
</dbReference>
<dbReference type="Gene3D" id="1.20.1250.20">
    <property type="entry name" value="MFS general substrate transporter like domains"/>
    <property type="match status" value="1"/>
</dbReference>
<evidence type="ECO:0000256" key="6">
    <source>
        <dbReference type="SAM" id="Phobius"/>
    </source>
</evidence>
<comment type="caution">
    <text evidence="8">The sequence shown here is derived from an EMBL/GenBank/DDBJ whole genome shotgun (WGS) entry which is preliminary data.</text>
</comment>
<dbReference type="PANTHER" id="PTHR23502:SF152">
    <property type="entry name" value="MAJOR FACILITATOR SUPERFAMILY (MFS) PROFILE DOMAIN-CONTAINING PROTEIN-RELATED"/>
    <property type="match status" value="1"/>
</dbReference>
<dbReference type="eggNOG" id="KOG0255">
    <property type="taxonomic scope" value="Eukaryota"/>
</dbReference>
<dbReference type="GO" id="GO:0022857">
    <property type="term" value="F:transmembrane transporter activity"/>
    <property type="evidence" value="ECO:0007669"/>
    <property type="project" value="InterPro"/>
</dbReference>
<evidence type="ECO:0000256" key="3">
    <source>
        <dbReference type="ARBA" id="ARBA00022989"/>
    </source>
</evidence>
<sequence>MGETTIISESTTDGPNLTASSTPKSKVIVGYSLPTWRKYLILFVTSWLTLIVTFSSTSMLIATPEIATDLSTTPEILNITNAGVLVAMGLSALIWSPLSNLFGRKKIYNVAIFFMFVPSIGAAVAPDLATFTAMRLMGGLTGTYFMVAGQTIITDIFGPLSRGQATGFFMVGSVAGPALGPCIGGLIVTFSHWRNIYWLQVAMSGFGLVLSLIVIPSVKREVEVIQVNGKEKLSFFDALQKFNPLGVFRQLLRPNILLAVSLHHPSINQRIEKIKVKKDVTCGCLAATQYGILASVRHVINPRFNLTTPLISGLFYIAPGMGFFVGSIVGGRLADRTVKRYIAKRNGIRLPGDRLNSGLIGLFVILPISLLLFGWGLQESIGGLALPIVAAVWAGVGLMGTFNALNTYTAEVNPAKTAEVICSKYMVQYLFGASSLAGIVPLIDAIGVGWSFTLLVASDFLGGGMVLLITRFWTKVPGESG</sequence>
<dbReference type="EMBL" id="JPOX01000027">
    <property type="protein sequence ID" value="KFX44686.1"/>
    <property type="molecule type" value="Genomic_DNA"/>
</dbReference>
<feature type="transmembrane region" description="Helical" evidence="6">
    <location>
        <begin position="169"/>
        <end position="190"/>
    </location>
</feature>
<evidence type="ECO:0000256" key="2">
    <source>
        <dbReference type="ARBA" id="ARBA00022692"/>
    </source>
</evidence>
<dbReference type="GO" id="GO:0005886">
    <property type="term" value="C:plasma membrane"/>
    <property type="evidence" value="ECO:0007669"/>
    <property type="project" value="TreeGrafter"/>
</dbReference>